<reference evidence="1 2" key="1">
    <citation type="journal article" date="2017" name="MBio">
        <title>Type VI secretion-mediated competition in the bee gut microbiome.</title>
        <authorList>
            <person name="Steele M.I."/>
            <person name="Kwong W.K."/>
            <person name="Powell J.E."/>
            <person name="Whiteley M."/>
            <person name="Moran N.A."/>
        </authorList>
    </citation>
    <scope>NUCLEOTIDE SEQUENCE [LARGE SCALE GENOMIC DNA]</scope>
    <source>
        <strain evidence="1 2">Occ4-2</strain>
    </source>
</reference>
<name>A0A2N9XI64_9NEIS</name>
<dbReference type="AlphaFoldDB" id="A0A2N9XI64"/>
<proteinExistence type="predicted"/>
<evidence type="ECO:0000313" key="2">
    <source>
        <dbReference type="Proteomes" id="UP000231484"/>
    </source>
</evidence>
<protein>
    <submittedName>
        <fullName evidence="1">Uncharacterized protein</fullName>
    </submittedName>
</protein>
<organism evidence="1 2">
    <name type="scientific">Snodgrassella alvi</name>
    <dbReference type="NCBI Taxonomy" id="1196083"/>
    <lineage>
        <taxon>Bacteria</taxon>
        <taxon>Pseudomonadati</taxon>
        <taxon>Pseudomonadota</taxon>
        <taxon>Betaproteobacteria</taxon>
        <taxon>Neisseriales</taxon>
        <taxon>Neisseriaceae</taxon>
        <taxon>Snodgrassella</taxon>
    </lineage>
</organism>
<comment type="caution">
    <text evidence="1">The sequence shown here is derived from an EMBL/GenBank/DDBJ whole genome shotgun (WGS) entry which is preliminary data.</text>
</comment>
<gene>
    <name evidence="1" type="ORF">BHC48_09760</name>
</gene>
<dbReference type="Proteomes" id="UP000231484">
    <property type="component" value="Unassembled WGS sequence"/>
</dbReference>
<accession>A0A2N9XI64</accession>
<evidence type="ECO:0000313" key="1">
    <source>
        <dbReference type="EMBL" id="PIT48019.1"/>
    </source>
</evidence>
<sequence>MHKNNELYTCRVCGLEQSEPQWGEDGKSPTYNICDCCGVEFGYEDITLISTKNYREKWIKSGAKWNCPKCKPIGWSLDMQLLNIPKNYL</sequence>
<dbReference type="EMBL" id="MEIQ01000053">
    <property type="protein sequence ID" value="PIT48019.1"/>
    <property type="molecule type" value="Genomic_DNA"/>
</dbReference>